<dbReference type="RefSeq" id="WP_145860996.1">
    <property type="nucleotide sequence ID" value="NZ_RPFW01000009.1"/>
</dbReference>
<dbReference type="Proteomes" id="UP000460272">
    <property type="component" value="Unassembled WGS sequence"/>
</dbReference>
<sequence>MTDAGAVAAALADAHRSEWARVLAATARVARDLDLAEECVQEAYAAALRSWAATGVPDNPAAWLTTAARRRAIDAIRRASALRTRLPLLVEPEGDPSPALTDDEAATDWERTEDAMDPAAPAPDDRLRLIFTCCHPALAADAQVALTLRLVCGVATTDIARSFLVPEATMAARITRAKKKIAVARIPYRVPRKAELPERLRAVLNVVHLLFTAGHTAPSGPSLVRADLVERALQLASLLQELMPDETEVHGLLALLLVTDARRATRADERGRLIRLEDQDRTRWDRAALARADVLITGCLRAGVPGRYVLQAAIAVLYAEAPSYEETDWPQLVALYDALLRAWPSPVVALNRTVPLAMTAGPGAALAEIADLERDGRLAGYQYLPAIKADLLCRLGRTGEAAEAYRQALALASNEAERVFLAERLAAVSG</sequence>
<evidence type="ECO:0000256" key="2">
    <source>
        <dbReference type="ARBA" id="ARBA00023015"/>
    </source>
</evidence>
<dbReference type="GO" id="GO:0016987">
    <property type="term" value="F:sigma factor activity"/>
    <property type="evidence" value="ECO:0007669"/>
    <property type="project" value="UniProtKB-KW"/>
</dbReference>
<evidence type="ECO:0000256" key="1">
    <source>
        <dbReference type="ARBA" id="ARBA00010641"/>
    </source>
</evidence>
<keyword evidence="4" id="KW-0804">Transcription</keyword>
<evidence type="ECO:0000259" key="5">
    <source>
        <dbReference type="Pfam" id="PF04542"/>
    </source>
</evidence>
<keyword evidence="3" id="KW-0731">Sigma factor</keyword>
<dbReference type="AlphaFoldDB" id="A0A6P2BMV0"/>
<dbReference type="GO" id="GO:0003677">
    <property type="term" value="F:DNA binding"/>
    <property type="evidence" value="ECO:0007669"/>
    <property type="project" value="InterPro"/>
</dbReference>
<dbReference type="InterPro" id="IPR013325">
    <property type="entry name" value="RNA_pol_sigma_r2"/>
</dbReference>
<evidence type="ECO:0000313" key="8">
    <source>
        <dbReference type="EMBL" id="TVZ00300.1"/>
    </source>
</evidence>
<proteinExistence type="inferred from homology"/>
<evidence type="ECO:0000313" key="9">
    <source>
        <dbReference type="Proteomes" id="UP000460272"/>
    </source>
</evidence>
<dbReference type="SUPFAM" id="SSF88946">
    <property type="entry name" value="Sigma2 domain of RNA polymerase sigma factors"/>
    <property type="match status" value="1"/>
</dbReference>
<dbReference type="Gene3D" id="1.10.1740.10">
    <property type="match status" value="1"/>
</dbReference>
<dbReference type="InterPro" id="IPR013249">
    <property type="entry name" value="RNA_pol_sigma70_r4_t2"/>
</dbReference>
<dbReference type="Pfam" id="PF20239">
    <property type="entry name" value="DUF6596"/>
    <property type="match status" value="1"/>
</dbReference>
<comment type="caution">
    <text evidence="8">The sequence shown here is derived from an EMBL/GenBank/DDBJ whole genome shotgun (WGS) entry which is preliminary data.</text>
</comment>
<comment type="similarity">
    <text evidence="1">Belongs to the sigma-70 factor family. ECF subfamily.</text>
</comment>
<dbReference type="EMBL" id="RPFW01000009">
    <property type="protein sequence ID" value="TVZ00300.1"/>
    <property type="molecule type" value="Genomic_DNA"/>
</dbReference>
<dbReference type="InterPro" id="IPR046531">
    <property type="entry name" value="DUF6596"/>
</dbReference>
<evidence type="ECO:0000259" key="7">
    <source>
        <dbReference type="Pfam" id="PF20239"/>
    </source>
</evidence>
<evidence type="ECO:0000259" key="6">
    <source>
        <dbReference type="Pfam" id="PF08281"/>
    </source>
</evidence>
<evidence type="ECO:0000256" key="4">
    <source>
        <dbReference type="ARBA" id="ARBA00023163"/>
    </source>
</evidence>
<keyword evidence="2" id="KW-0805">Transcription regulation</keyword>
<dbReference type="InterPro" id="IPR013324">
    <property type="entry name" value="RNA_pol_sigma_r3/r4-like"/>
</dbReference>
<protein>
    <submittedName>
        <fullName evidence="8">RNA polymerase sigma factor</fullName>
    </submittedName>
</protein>
<organism evidence="8 9">
    <name type="scientific">Trebonia kvetii</name>
    <dbReference type="NCBI Taxonomy" id="2480626"/>
    <lineage>
        <taxon>Bacteria</taxon>
        <taxon>Bacillati</taxon>
        <taxon>Actinomycetota</taxon>
        <taxon>Actinomycetes</taxon>
        <taxon>Streptosporangiales</taxon>
        <taxon>Treboniaceae</taxon>
        <taxon>Trebonia</taxon>
    </lineage>
</organism>
<keyword evidence="9" id="KW-1185">Reference proteome</keyword>
<name>A0A6P2BMV0_9ACTN</name>
<dbReference type="SUPFAM" id="SSF88659">
    <property type="entry name" value="Sigma3 and sigma4 domains of RNA polymerase sigma factors"/>
    <property type="match status" value="1"/>
</dbReference>
<dbReference type="Pfam" id="PF08281">
    <property type="entry name" value="Sigma70_r4_2"/>
    <property type="match status" value="1"/>
</dbReference>
<dbReference type="GO" id="GO:0006352">
    <property type="term" value="P:DNA-templated transcription initiation"/>
    <property type="evidence" value="ECO:0007669"/>
    <property type="project" value="InterPro"/>
</dbReference>
<dbReference type="Pfam" id="PF04542">
    <property type="entry name" value="Sigma70_r2"/>
    <property type="match status" value="1"/>
</dbReference>
<feature type="domain" description="RNA polymerase sigma-70 region 2" evidence="5">
    <location>
        <begin position="21"/>
        <end position="80"/>
    </location>
</feature>
<evidence type="ECO:0000256" key="3">
    <source>
        <dbReference type="ARBA" id="ARBA00023082"/>
    </source>
</evidence>
<feature type="domain" description="DUF6596" evidence="7">
    <location>
        <begin position="199"/>
        <end position="296"/>
    </location>
</feature>
<dbReference type="OrthoDB" id="9780299at2"/>
<accession>A0A6P2BMV0</accession>
<reference evidence="8 9" key="1">
    <citation type="submission" date="2018-11" db="EMBL/GenBank/DDBJ databases">
        <title>Trebonia kvetii gen.nov., sp.nov., a novel acidophilic actinobacterium, and proposal of the new actinobacterial family Treboniaceae fam. nov.</title>
        <authorList>
            <person name="Rapoport D."/>
            <person name="Sagova-Mareckova M."/>
            <person name="Sedlacek I."/>
            <person name="Provaznik J."/>
            <person name="Kralova S."/>
            <person name="Pavlinic D."/>
            <person name="Benes V."/>
            <person name="Kopecky J."/>
        </authorList>
    </citation>
    <scope>NUCLEOTIDE SEQUENCE [LARGE SCALE GENOMIC DNA]</scope>
    <source>
        <strain evidence="8 9">15Tr583</strain>
    </source>
</reference>
<feature type="domain" description="RNA polymerase sigma factor 70 region 4 type 2" evidence="6">
    <location>
        <begin position="130"/>
        <end position="181"/>
    </location>
</feature>
<dbReference type="PANTHER" id="PTHR47756:SF2">
    <property type="entry name" value="BLL6612 PROTEIN"/>
    <property type="match status" value="1"/>
</dbReference>
<dbReference type="PANTHER" id="PTHR47756">
    <property type="entry name" value="BLL6612 PROTEIN-RELATED"/>
    <property type="match status" value="1"/>
</dbReference>
<dbReference type="InterPro" id="IPR007627">
    <property type="entry name" value="RNA_pol_sigma70_r2"/>
</dbReference>
<gene>
    <name evidence="8" type="ORF">EAS64_37285</name>
</gene>